<name>A0ABQ7VB11_SOLTU</name>
<sequence length="99" mass="11731">MVHKDYYIGKVVFDMNEVPTRVPHDCPLALQWYKLEDRGEGESLKLGSKYKRPKYAKHEQLIYSGMKTYDLWRQSLLRSNWYLLLNAKPDLPKMRLLGG</sequence>
<evidence type="ECO:0000313" key="2">
    <source>
        <dbReference type="Proteomes" id="UP000826656"/>
    </source>
</evidence>
<evidence type="ECO:0000313" key="1">
    <source>
        <dbReference type="EMBL" id="KAH0761269.1"/>
    </source>
</evidence>
<accession>A0ABQ7VB11</accession>
<comment type="caution">
    <text evidence="1">The sequence shown here is derived from an EMBL/GenBank/DDBJ whole genome shotgun (WGS) entry which is preliminary data.</text>
</comment>
<proteinExistence type="predicted"/>
<dbReference type="Proteomes" id="UP000826656">
    <property type="component" value="Unassembled WGS sequence"/>
</dbReference>
<dbReference type="EMBL" id="JAIVGD010000013">
    <property type="protein sequence ID" value="KAH0761269.1"/>
    <property type="molecule type" value="Genomic_DNA"/>
</dbReference>
<keyword evidence="2" id="KW-1185">Reference proteome</keyword>
<reference evidence="1 2" key="1">
    <citation type="journal article" date="2021" name="bioRxiv">
        <title>Chromosome-scale and haplotype-resolved genome assembly of a tetraploid potato cultivar.</title>
        <authorList>
            <person name="Sun H."/>
            <person name="Jiao W.-B."/>
            <person name="Krause K."/>
            <person name="Campoy J.A."/>
            <person name="Goel M."/>
            <person name="Folz-Donahue K."/>
            <person name="Kukat C."/>
            <person name="Huettel B."/>
            <person name="Schneeberger K."/>
        </authorList>
    </citation>
    <scope>NUCLEOTIDE SEQUENCE [LARGE SCALE GENOMIC DNA]</scope>
    <source>
        <strain evidence="1">SolTubOtavaFocal</strain>
        <tissue evidence="1">Leaves</tissue>
    </source>
</reference>
<protein>
    <submittedName>
        <fullName evidence="1">Uncharacterized protein</fullName>
    </submittedName>
</protein>
<organism evidence="1 2">
    <name type="scientific">Solanum tuberosum</name>
    <name type="common">Potato</name>
    <dbReference type="NCBI Taxonomy" id="4113"/>
    <lineage>
        <taxon>Eukaryota</taxon>
        <taxon>Viridiplantae</taxon>
        <taxon>Streptophyta</taxon>
        <taxon>Embryophyta</taxon>
        <taxon>Tracheophyta</taxon>
        <taxon>Spermatophyta</taxon>
        <taxon>Magnoliopsida</taxon>
        <taxon>eudicotyledons</taxon>
        <taxon>Gunneridae</taxon>
        <taxon>Pentapetalae</taxon>
        <taxon>asterids</taxon>
        <taxon>lamiids</taxon>
        <taxon>Solanales</taxon>
        <taxon>Solanaceae</taxon>
        <taxon>Solanoideae</taxon>
        <taxon>Solaneae</taxon>
        <taxon>Solanum</taxon>
    </lineage>
</organism>
<gene>
    <name evidence="1" type="ORF">KY290_017342</name>
</gene>